<evidence type="ECO:0000313" key="1">
    <source>
        <dbReference type="EMBL" id="CAK9042808.1"/>
    </source>
</evidence>
<dbReference type="PANTHER" id="PTHR19288">
    <property type="entry name" value="4-NITROPHENYLPHOSPHATASE-RELATED"/>
    <property type="match status" value="1"/>
</dbReference>
<name>A0ABP0LUA9_9DINO</name>
<dbReference type="EMBL" id="CAXAMN010014224">
    <property type="protein sequence ID" value="CAK9042808.1"/>
    <property type="molecule type" value="Genomic_DNA"/>
</dbReference>
<sequence length="235" mass="25845">MARVKQLLVVLSCLALNSRFRELVDHNRSLAFSGHWTKRRELDSRLAHKLIESAEAFVFDLDGVIWIGGFLVEGVQETLEDLRGHGKSVIFATNNAMRTRSEVASRLKSLGLDWVMESDVFNSANAVARLLEARGISKDRSIYIVGEAGLRDEVQALGYRTQGGPDDAGKSLKDIPTALERIDPSSALEESCEKACCKVPKVTCESCFSWVLCQITKGSLVRTTLSLLCEAKGLA</sequence>
<keyword evidence="2" id="KW-1185">Reference proteome</keyword>
<dbReference type="PANTHER" id="PTHR19288:SF46">
    <property type="entry name" value="HALOACID DEHALOGENASE-LIKE HYDROLASE DOMAIN-CONTAINING PROTEIN 2"/>
    <property type="match status" value="1"/>
</dbReference>
<dbReference type="Pfam" id="PF13344">
    <property type="entry name" value="Hydrolase_6"/>
    <property type="match status" value="1"/>
</dbReference>
<dbReference type="Gene3D" id="3.40.50.1000">
    <property type="entry name" value="HAD superfamily/HAD-like"/>
    <property type="match status" value="2"/>
</dbReference>
<dbReference type="InterPro" id="IPR023214">
    <property type="entry name" value="HAD_sf"/>
</dbReference>
<dbReference type="Proteomes" id="UP001642484">
    <property type="component" value="Unassembled WGS sequence"/>
</dbReference>
<accession>A0ABP0LUA9</accession>
<protein>
    <recommendedName>
        <fullName evidence="3">4-nitrophenylphosphatase</fullName>
    </recommendedName>
</protein>
<dbReference type="InterPro" id="IPR006357">
    <property type="entry name" value="HAD-SF_hydro_IIA"/>
</dbReference>
<evidence type="ECO:0000313" key="2">
    <source>
        <dbReference type="Proteomes" id="UP001642484"/>
    </source>
</evidence>
<proteinExistence type="predicted"/>
<dbReference type="InterPro" id="IPR036412">
    <property type="entry name" value="HAD-like_sf"/>
</dbReference>
<comment type="caution">
    <text evidence="1">The sequence shown here is derived from an EMBL/GenBank/DDBJ whole genome shotgun (WGS) entry which is preliminary data.</text>
</comment>
<organism evidence="1 2">
    <name type="scientific">Durusdinium trenchii</name>
    <dbReference type="NCBI Taxonomy" id="1381693"/>
    <lineage>
        <taxon>Eukaryota</taxon>
        <taxon>Sar</taxon>
        <taxon>Alveolata</taxon>
        <taxon>Dinophyceae</taxon>
        <taxon>Suessiales</taxon>
        <taxon>Symbiodiniaceae</taxon>
        <taxon>Durusdinium</taxon>
    </lineage>
</organism>
<gene>
    <name evidence="1" type="ORF">CCMP2556_LOCUS22732</name>
</gene>
<dbReference type="SUPFAM" id="SSF56784">
    <property type="entry name" value="HAD-like"/>
    <property type="match status" value="1"/>
</dbReference>
<reference evidence="1 2" key="1">
    <citation type="submission" date="2024-02" db="EMBL/GenBank/DDBJ databases">
        <authorList>
            <person name="Chen Y."/>
            <person name="Shah S."/>
            <person name="Dougan E. K."/>
            <person name="Thang M."/>
            <person name="Chan C."/>
        </authorList>
    </citation>
    <scope>NUCLEOTIDE SEQUENCE [LARGE SCALE GENOMIC DNA]</scope>
</reference>
<evidence type="ECO:0008006" key="3">
    <source>
        <dbReference type="Google" id="ProtNLM"/>
    </source>
</evidence>